<name>A0A0V0YR64_9BILA</name>
<dbReference type="AlphaFoldDB" id="A0A0V0YR64"/>
<protein>
    <submittedName>
        <fullName evidence="1">Uncharacterized protein</fullName>
    </submittedName>
</protein>
<sequence>MYHSNVSGRSTDLRALLIASFIGRVSLVNKGWHELKETASSNWKIPCQAIMFGVSEKRLREQFFDINLATHPLACIKVAVAGERAQFSYYVVFSAV</sequence>
<evidence type="ECO:0000313" key="2">
    <source>
        <dbReference type="Proteomes" id="UP000054783"/>
    </source>
</evidence>
<dbReference type="Proteomes" id="UP000054783">
    <property type="component" value="Unassembled WGS sequence"/>
</dbReference>
<dbReference type="EMBL" id="JYDQ01003676">
    <property type="protein sequence ID" value="KRY02587.1"/>
    <property type="molecule type" value="Genomic_DNA"/>
</dbReference>
<gene>
    <name evidence="1" type="ORF">T12_4458</name>
</gene>
<accession>A0A0V0YR64</accession>
<proteinExistence type="predicted"/>
<feature type="non-terminal residue" evidence="1">
    <location>
        <position position="96"/>
    </location>
</feature>
<evidence type="ECO:0000313" key="1">
    <source>
        <dbReference type="EMBL" id="KRY02587.1"/>
    </source>
</evidence>
<keyword evidence="2" id="KW-1185">Reference proteome</keyword>
<reference evidence="1 2" key="1">
    <citation type="submission" date="2015-01" db="EMBL/GenBank/DDBJ databases">
        <title>Evolution of Trichinella species and genotypes.</title>
        <authorList>
            <person name="Korhonen P.K."/>
            <person name="Edoardo P."/>
            <person name="Giuseppe L.R."/>
            <person name="Gasser R.B."/>
        </authorList>
    </citation>
    <scope>NUCLEOTIDE SEQUENCE [LARGE SCALE GENOMIC DNA]</scope>
    <source>
        <strain evidence="1">ISS2496</strain>
    </source>
</reference>
<comment type="caution">
    <text evidence="1">The sequence shown here is derived from an EMBL/GenBank/DDBJ whole genome shotgun (WGS) entry which is preliminary data.</text>
</comment>
<organism evidence="1 2">
    <name type="scientific">Trichinella patagoniensis</name>
    <dbReference type="NCBI Taxonomy" id="990121"/>
    <lineage>
        <taxon>Eukaryota</taxon>
        <taxon>Metazoa</taxon>
        <taxon>Ecdysozoa</taxon>
        <taxon>Nematoda</taxon>
        <taxon>Enoplea</taxon>
        <taxon>Dorylaimia</taxon>
        <taxon>Trichinellida</taxon>
        <taxon>Trichinellidae</taxon>
        <taxon>Trichinella</taxon>
    </lineage>
</organism>